<comment type="function">
    <text evidence="7">Catalyzes the release of premature peptidyl moieties from peptidyl-tRNA molecules trapped in stalled 50S ribosomal subunits, and thus maintains levels of free tRNAs and 50S ribosomes.</text>
</comment>
<keyword evidence="4 7" id="KW-0694">RNA-binding</keyword>
<evidence type="ECO:0000256" key="7">
    <source>
        <dbReference type="HAMAP-Rule" id="MF_00083"/>
    </source>
</evidence>
<feature type="binding site" evidence="7">
    <location>
        <position position="14"/>
    </location>
    <ligand>
        <name>tRNA</name>
        <dbReference type="ChEBI" id="CHEBI:17843"/>
    </ligand>
</feature>
<comment type="similarity">
    <text evidence="5 7 9">Belongs to the PTH family.</text>
</comment>
<dbReference type="Pfam" id="PF01195">
    <property type="entry name" value="Pept_tRNA_hydro"/>
    <property type="match status" value="1"/>
</dbReference>
<dbReference type="EMBL" id="JAGGLM010000026">
    <property type="protein sequence ID" value="MBP2033938.1"/>
    <property type="molecule type" value="Genomic_DNA"/>
</dbReference>
<evidence type="ECO:0000313" key="10">
    <source>
        <dbReference type="EMBL" id="MBP2033938.1"/>
    </source>
</evidence>
<evidence type="ECO:0000256" key="1">
    <source>
        <dbReference type="ARBA" id="ARBA00013260"/>
    </source>
</evidence>
<feature type="active site" description="Proton acceptor" evidence="7">
    <location>
        <position position="19"/>
    </location>
</feature>
<dbReference type="SUPFAM" id="SSF53178">
    <property type="entry name" value="Peptidyl-tRNA hydrolase-like"/>
    <property type="match status" value="1"/>
</dbReference>
<evidence type="ECO:0000256" key="5">
    <source>
        <dbReference type="ARBA" id="ARBA00038063"/>
    </source>
</evidence>
<evidence type="ECO:0000256" key="4">
    <source>
        <dbReference type="ARBA" id="ARBA00022884"/>
    </source>
</evidence>
<dbReference type="PROSITE" id="PS01196">
    <property type="entry name" value="PEPT_TRNA_HYDROL_2"/>
    <property type="match status" value="1"/>
</dbReference>
<comment type="function">
    <text evidence="7">Hydrolyzes ribosome-free peptidyl-tRNAs (with 1 or more amino acids incorporated), which drop off the ribosome during protein synthesis, or as a result of ribosome stalling.</text>
</comment>
<organism evidence="10 11">
    <name type="scientific">Clostridium algifaecis</name>
    <dbReference type="NCBI Taxonomy" id="1472040"/>
    <lineage>
        <taxon>Bacteria</taxon>
        <taxon>Bacillati</taxon>
        <taxon>Bacillota</taxon>
        <taxon>Clostridia</taxon>
        <taxon>Eubacteriales</taxon>
        <taxon>Clostridiaceae</taxon>
        <taxon>Clostridium</taxon>
    </lineage>
</organism>
<feature type="binding site" evidence="7">
    <location>
        <position position="64"/>
    </location>
    <ligand>
        <name>tRNA</name>
        <dbReference type="ChEBI" id="CHEBI:17843"/>
    </ligand>
</feature>
<feature type="binding site" evidence="7">
    <location>
        <position position="112"/>
    </location>
    <ligand>
        <name>tRNA</name>
        <dbReference type="ChEBI" id="CHEBI:17843"/>
    </ligand>
</feature>
<feature type="site" description="Discriminates between blocked and unblocked aminoacyl-tRNA" evidence="7">
    <location>
        <position position="9"/>
    </location>
</feature>
<reference evidence="10 11" key="1">
    <citation type="submission" date="2021-03" db="EMBL/GenBank/DDBJ databases">
        <title>Genomic Encyclopedia of Type Strains, Phase IV (KMG-IV): sequencing the most valuable type-strain genomes for metagenomic binning, comparative biology and taxonomic classification.</title>
        <authorList>
            <person name="Goeker M."/>
        </authorList>
    </citation>
    <scope>NUCLEOTIDE SEQUENCE [LARGE SCALE GENOMIC DNA]</scope>
    <source>
        <strain evidence="10 11">DSM 28783</strain>
    </source>
</reference>
<dbReference type="HAMAP" id="MF_00083">
    <property type="entry name" value="Pept_tRNA_hydro_bact"/>
    <property type="match status" value="1"/>
</dbReference>
<feature type="binding site" evidence="7">
    <location>
        <position position="66"/>
    </location>
    <ligand>
        <name>tRNA</name>
        <dbReference type="ChEBI" id="CHEBI:17843"/>
    </ligand>
</feature>
<name>A0ABS4KVA1_9CLOT</name>
<feature type="site" description="Stabilizes the basic form of H active site to accept a proton" evidence="7">
    <location>
        <position position="91"/>
    </location>
</feature>
<dbReference type="CDD" id="cd00462">
    <property type="entry name" value="PTH"/>
    <property type="match status" value="1"/>
</dbReference>
<comment type="subunit">
    <text evidence="7">Monomer.</text>
</comment>
<dbReference type="RefSeq" id="WP_209703182.1">
    <property type="nucleotide sequence ID" value="NZ_JAGGLM010000026.1"/>
</dbReference>
<evidence type="ECO:0000256" key="2">
    <source>
        <dbReference type="ARBA" id="ARBA00022555"/>
    </source>
</evidence>
<dbReference type="NCBIfam" id="TIGR00447">
    <property type="entry name" value="pth"/>
    <property type="match status" value="1"/>
</dbReference>
<evidence type="ECO:0000313" key="11">
    <source>
        <dbReference type="Proteomes" id="UP001519307"/>
    </source>
</evidence>
<protein>
    <recommendedName>
        <fullName evidence="6 7">Peptidyl-tRNA hydrolase</fullName>
        <shortName evidence="7">Pth</shortName>
        <ecNumber evidence="1 7">3.1.1.29</ecNumber>
    </recommendedName>
</protein>
<evidence type="ECO:0000256" key="6">
    <source>
        <dbReference type="ARBA" id="ARBA00050038"/>
    </source>
</evidence>
<dbReference type="Proteomes" id="UP001519307">
    <property type="component" value="Unassembled WGS sequence"/>
</dbReference>
<evidence type="ECO:0000256" key="3">
    <source>
        <dbReference type="ARBA" id="ARBA00022801"/>
    </source>
</evidence>
<dbReference type="InterPro" id="IPR018171">
    <property type="entry name" value="Pept_tRNA_hydro_CS"/>
</dbReference>
<accession>A0ABS4KVA1</accession>
<evidence type="ECO:0000256" key="9">
    <source>
        <dbReference type="RuleBase" id="RU004320"/>
    </source>
</evidence>
<keyword evidence="7" id="KW-0963">Cytoplasm</keyword>
<keyword evidence="2 7" id="KW-0820">tRNA-binding</keyword>
<dbReference type="InterPro" id="IPR001328">
    <property type="entry name" value="Pept_tRNA_hydro"/>
</dbReference>
<dbReference type="PANTHER" id="PTHR17224">
    <property type="entry name" value="PEPTIDYL-TRNA HYDROLASE"/>
    <property type="match status" value="1"/>
</dbReference>
<gene>
    <name evidence="7" type="primary">pth</name>
    <name evidence="10" type="ORF">J2Z42_002651</name>
</gene>
<dbReference type="Gene3D" id="3.40.50.1470">
    <property type="entry name" value="Peptidyl-tRNA hydrolase"/>
    <property type="match status" value="1"/>
</dbReference>
<proteinExistence type="inferred from homology"/>
<comment type="catalytic activity">
    <reaction evidence="7 8">
        <text>an N-acyl-L-alpha-aminoacyl-tRNA + H2O = an N-acyl-L-amino acid + a tRNA + H(+)</text>
        <dbReference type="Rhea" id="RHEA:54448"/>
        <dbReference type="Rhea" id="RHEA-COMP:10123"/>
        <dbReference type="Rhea" id="RHEA-COMP:13883"/>
        <dbReference type="ChEBI" id="CHEBI:15377"/>
        <dbReference type="ChEBI" id="CHEBI:15378"/>
        <dbReference type="ChEBI" id="CHEBI:59874"/>
        <dbReference type="ChEBI" id="CHEBI:78442"/>
        <dbReference type="ChEBI" id="CHEBI:138191"/>
        <dbReference type="EC" id="3.1.1.29"/>
    </reaction>
</comment>
<dbReference type="EC" id="3.1.1.29" evidence="1 7"/>
<comment type="caution">
    <text evidence="10">The sequence shown here is derived from an EMBL/GenBank/DDBJ whole genome shotgun (WGS) entry which is preliminary data.</text>
</comment>
<comment type="subcellular location">
    <subcellularLocation>
        <location evidence="7">Cytoplasm</location>
    </subcellularLocation>
</comment>
<keyword evidence="11" id="KW-1185">Reference proteome</keyword>
<dbReference type="PROSITE" id="PS01195">
    <property type="entry name" value="PEPT_TRNA_HYDROL_1"/>
    <property type="match status" value="1"/>
</dbReference>
<sequence>MFLIVGLGNIGTKYEHTRHNVGFDAIDFISDQYGININRQKFKGTYGEGIIAGEKVILLKPSTYMNLSGESVREIVNFYKISNKNIIVIHDDISLPLGKLRIRQKGSAGGHNGIKNIISNLNTDEFIRIKIGVGQPNVDLVSYVLGKFNKEEFEHIQKVFKVAKDTVYCIINENTIEAMNKFNGLNI</sequence>
<evidence type="ECO:0000256" key="8">
    <source>
        <dbReference type="RuleBase" id="RU000673"/>
    </source>
</evidence>
<dbReference type="InterPro" id="IPR036416">
    <property type="entry name" value="Pept_tRNA_hydro_sf"/>
</dbReference>
<dbReference type="PANTHER" id="PTHR17224:SF1">
    <property type="entry name" value="PEPTIDYL-TRNA HYDROLASE"/>
    <property type="match status" value="1"/>
</dbReference>
<keyword evidence="3 7" id="KW-0378">Hydrolase</keyword>
<dbReference type="GO" id="GO:0004045">
    <property type="term" value="F:peptidyl-tRNA hydrolase activity"/>
    <property type="evidence" value="ECO:0007669"/>
    <property type="project" value="UniProtKB-EC"/>
</dbReference>